<accession>A0A8H2VWE3</accession>
<comment type="caution">
    <text evidence="1">The sequence shown here is derived from an EMBL/GenBank/DDBJ whole genome shotgun (WGS) entry which is preliminary data.</text>
</comment>
<evidence type="ECO:0000313" key="2">
    <source>
        <dbReference type="Proteomes" id="UP000624404"/>
    </source>
</evidence>
<dbReference type="EMBL" id="CAJHIA010000015">
    <property type="protein sequence ID" value="CAD6445416.1"/>
    <property type="molecule type" value="Genomic_DNA"/>
</dbReference>
<dbReference type="OrthoDB" id="10660247at2759"/>
<organism evidence="1 2">
    <name type="scientific">Sclerotinia trifoliorum</name>
    <dbReference type="NCBI Taxonomy" id="28548"/>
    <lineage>
        <taxon>Eukaryota</taxon>
        <taxon>Fungi</taxon>
        <taxon>Dikarya</taxon>
        <taxon>Ascomycota</taxon>
        <taxon>Pezizomycotina</taxon>
        <taxon>Leotiomycetes</taxon>
        <taxon>Helotiales</taxon>
        <taxon>Sclerotiniaceae</taxon>
        <taxon>Sclerotinia</taxon>
    </lineage>
</organism>
<evidence type="ECO:0000313" key="1">
    <source>
        <dbReference type="EMBL" id="CAD6445416.1"/>
    </source>
</evidence>
<gene>
    <name evidence="1" type="ORF">SCLTRI_LOCUS5207</name>
</gene>
<proteinExistence type="predicted"/>
<reference evidence="1" key="1">
    <citation type="submission" date="2020-10" db="EMBL/GenBank/DDBJ databases">
        <authorList>
            <person name="Kusch S."/>
        </authorList>
    </citation>
    <scope>NUCLEOTIDE SEQUENCE</scope>
    <source>
        <strain evidence="1">SwB9</strain>
    </source>
</reference>
<keyword evidence="2" id="KW-1185">Reference proteome</keyword>
<name>A0A8H2VWE3_9HELO</name>
<dbReference type="Proteomes" id="UP000624404">
    <property type="component" value="Unassembled WGS sequence"/>
</dbReference>
<protein>
    <submittedName>
        <fullName evidence="1">8e95eb38-43c9-43c8-ac15-86a5d1d6006a</fullName>
    </submittedName>
</protein>
<dbReference type="AlphaFoldDB" id="A0A8H2VWE3"/>
<sequence>MLSRKTGSKHHLQGCHVVTCQNHVDGLCPSAPLSPSILSVTTILLSYFKTSPTSAYCCCERSGTSQTSPAYLLSSGADSIVIRFQQKLDPVRHKHSICLSIAVHSFIPTHPTKSTIDSVQMLPSVLAQPALGVARRRILSRACSTRKYHILH</sequence>